<dbReference type="PANTHER" id="PTHR33789:SF11">
    <property type="entry name" value="OS05G0202300 PROTEIN"/>
    <property type="match status" value="1"/>
</dbReference>
<gene>
    <name evidence="1" type="ORF">H6P81_009094</name>
</gene>
<organism evidence="1 2">
    <name type="scientific">Aristolochia fimbriata</name>
    <name type="common">White veined hardy Dutchman's pipe vine</name>
    <dbReference type="NCBI Taxonomy" id="158543"/>
    <lineage>
        <taxon>Eukaryota</taxon>
        <taxon>Viridiplantae</taxon>
        <taxon>Streptophyta</taxon>
        <taxon>Embryophyta</taxon>
        <taxon>Tracheophyta</taxon>
        <taxon>Spermatophyta</taxon>
        <taxon>Magnoliopsida</taxon>
        <taxon>Magnoliidae</taxon>
        <taxon>Piperales</taxon>
        <taxon>Aristolochiaceae</taxon>
        <taxon>Aristolochia</taxon>
    </lineage>
</organism>
<dbReference type="Gene3D" id="3.30.530.20">
    <property type="match status" value="1"/>
</dbReference>
<keyword evidence="2" id="KW-1185">Reference proteome</keyword>
<comment type="caution">
    <text evidence="1">The sequence shown here is derived from an EMBL/GenBank/DDBJ whole genome shotgun (WGS) entry which is preliminary data.</text>
</comment>
<accession>A0AAV7EK89</accession>
<protein>
    <submittedName>
        <fullName evidence="1">Uncharacterized protein</fullName>
    </submittedName>
</protein>
<dbReference type="InterPro" id="IPR019587">
    <property type="entry name" value="Polyketide_cyclase/dehydratase"/>
</dbReference>
<reference evidence="1 2" key="1">
    <citation type="submission" date="2021-07" db="EMBL/GenBank/DDBJ databases">
        <title>The Aristolochia fimbriata genome: insights into angiosperm evolution, floral development and chemical biosynthesis.</title>
        <authorList>
            <person name="Jiao Y."/>
        </authorList>
    </citation>
    <scope>NUCLEOTIDE SEQUENCE [LARGE SCALE GENOMIC DNA]</scope>
    <source>
        <strain evidence="1">IBCAS-2021</strain>
        <tissue evidence="1">Leaf</tissue>
    </source>
</reference>
<evidence type="ECO:0000313" key="1">
    <source>
        <dbReference type="EMBL" id="KAG9449129.1"/>
    </source>
</evidence>
<dbReference type="SUPFAM" id="SSF55961">
    <property type="entry name" value="Bet v1-like"/>
    <property type="match status" value="1"/>
</dbReference>
<dbReference type="PANTHER" id="PTHR33789">
    <property type="entry name" value="LACHRYMATORY-FACTOR SYNTHASE"/>
    <property type="match status" value="1"/>
</dbReference>
<dbReference type="EMBL" id="JAINDJ010000004">
    <property type="protein sequence ID" value="KAG9449129.1"/>
    <property type="molecule type" value="Genomic_DNA"/>
</dbReference>
<dbReference type="InterPro" id="IPR053249">
    <property type="entry name" value="LFS"/>
</dbReference>
<dbReference type="Pfam" id="PF10604">
    <property type="entry name" value="Polyketide_cyc2"/>
    <property type="match status" value="1"/>
</dbReference>
<name>A0AAV7EK89_ARIFI</name>
<dbReference type="Proteomes" id="UP000825729">
    <property type="component" value="Unassembled WGS sequence"/>
</dbReference>
<dbReference type="InterPro" id="IPR023393">
    <property type="entry name" value="START-like_dom_sf"/>
</dbReference>
<evidence type="ECO:0000313" key="2">
    <source>
        <dbReference type="Proteomes" id="UP000825729"/>
    </source>
</evidence>
<dbReference type="CDD" id="cd07821">
    <property type="entry name" value="PYR_PYL_RCAR_like"/>
    <property type="match status" value="1"/>
</dbReference>
<sequence length="161" mass="17986">MASEGNWEGKANAKVPGVSPDKVWAVLDKYSNIHDYLPSVDESTIVSGEPGKVGCVRLCSGNPLPGSQERAFTNEKLVAYDPTNRTLSYEVVENNIGFKDYVATLKVLPEEDGSSAIEWSFVTPAMPPPYWTVEKIRGLHYLLCEPHGREDRRRKQSLIYN</sequence>
<proteinExistence type="predicted"/>
<dbReference type="AlphaFoldDB" id="A0AAV7EK89"/>